<proteinExistence type="predicted"/>
<evidence type="ECO:0000313" key="1">
    <source>
        <dbReference type="EMBL" id="JAC64580.1"/>
    </source>
</evidence>
<dbReference type="AlphaFoldDB" id="A0A061R1L1"/>
<protein>
    <submittedName>
        <fullName evidence="1">Uncharacterized protein</fullName>
    </submittedName>
</protein>
<gene>
    <name evidence="1" type="ORF">TSPGSL018_18003</name>
</gene>
<sequence length="222" mass="22912">MLYVDNGFKSVDSGSTFSGFLAVVRLSDTGLLQIRSVDMFQKLDPGSTSHVGTLSASAHGVWLSGTTDGSGYFTGELGPEYPIVVPPGEARGFIAHKTFSSTISNFGVSWAAALQSPQAAVSSVPIASMEGAAQCLEPAFEPAAHERASTIPVTTAECDSSCSEEEDALMATVLRLGSGCRATDEAGTVDAWTFVIGPHAGCGRGRHAVAASRERGAARGLP</sequence>
<accession>A0A061R1L1</accession>
<name>A0A061R1L1_9CHLO</name>
<reference evidence="1" key="1">
    <citation type="submission" date="2014-05" db="EMBL/GenBank/DDBJ databases">
        <title>The transcriptome of the halophilic microalga Tetraselmis sp. GSL018 isolated from the Great Salt Lake, Utah.</title>
        <authorList>
            <person name="Jinkerson R.E."/>
            <person name="D'Adamo S."/>
            <person name="Posewitz M.C."/>
        </authorList>
    </citation>
    <scope>NUCLEOTIDE SEQUENCE</scope>
    <source>
        <strain evidence="1">GSL018</strain>
    </source>
</reference>
<organism evidence="1">
    <name type="scientific">Tetraselmis sp. GSL018</name>
    <dbReference type="NCBI Taxonomy" id="582737"/>
    <lineage>
        <taxon>Eukaryota</taxon>
        <taxon>Viridiplantae</taxon>
        <taxon>Chlorophyta</taxon>
        <taxon>core chlorophytes</taxon>
        <taxon>Chlorodendrophyceae</taxon>
        <taxon>Chlorodendrales</taxon>
        <taxon>Chlorodendraceae</taxon>
        <taxon>Tetraselmis</taxon>
    </lineage>
</organism>
<dbReference type="EMBL" id="GBEZ01022250">
    <property type="protein sequence ID" value="JAC64580.1"/>
    <property type="molecule type" value="Transcribed_RNA"/>
</dbReference>